<dbReference type="SUPFAM" id="SSF55486">
    <property type="entry name" value="Metalloproteases ('zincins'), catalytic domain"/>
    <property type="match status" value="1"/>
</dbReference>
<evidence type="ECO:0000313" key="2">
    <source>
        <dbReference type="Proteomes" id="UP001168990"/>
    </source>
</evidence>
<name>A0AA39C9K9_9HYME</name>
<dbReference type="GO" id="GO:0008237">
    <property type="term" value="F:metallopeptidase activity"/>
    <property type="evidence" value="ECO:0007669"/>
    <property type="project" value="InterPro"/>
</dbReference>
<protein>
    <recommendedName>
        <fullName evidence="3">Peptidase M12B domain-containing protein</fullName>
    </recommendedName>
</protein>
<evidence type="ECO:0000313" key="1">
    <source>
        <dbReference type="EMBL" id="KAK0160129.1"/>
    </source>
</evidence>
<reference evidence="1" key="1">
    <citation type="journal article" date="2023" name="bioRxiv">
        <title>Scaffold-level genome assemblies of two parasitoid biocontrol wasps reveal the parthenogenesis mechanism and an associated novel virus.</title>
        <authorList>
            <person name="Inwood S."/>
            <person name="Skelly J."/>
            <person name="Guhlin J."/>
            <person name="Harrop T."/>
            <person name="Goldson S."/>
            <person name="Dearden P."/>
        </authorList>
    </citation>
    <scope>NUCLEOTIDE SEQUENCE</scope>
    <source>
        <strain evidence="1">Irish</strain>
        <tissue evidence="1">Whole body</tissue>
    </source>
</reference>
<gene>
    <name evidence="1" type="ORF">PV328_007567</name>
</gene>
<dbReference type="GO" id="GO:0006509">
    <property type="term" value="P:membrane protein ectodomain proteolysis"/>
    <property type="evidence" value="ECO:0007669"/>
    <property type="project" value="TreeGrafter"/>
</dbReference>
<reference evidence="1" key="2">
    <citation type="submission" date="2023-03" db="EMBL/GenBank/DDBJ databases">
        <authorList>
            <person name="Inwood S.N."/>
            <person name="Skelly J.G."/>
            <person name="Guhlin J."/>
            <person name="Harrop T.W.R."/>
            <person name="Goldson S.G."/>
            <person name="Dearden P.K."/>
        </authorList>
    </citation>
    <scope>NUCLEOTIDE SEQUENCE</scope>
    <source>
        <strain evidence="1">Irish</strain>
        <tissue evidence="1">Whole body</tissue>
    </source>
</reference>
<dbReference type="EMBL" id="JAQQBS010001423">
    <property type="protein sequence ID" value="KAK0160129.1"/>
    <property type="molecule type" value="Genomic_DNA"/>
</dbReference>
<dbReference type="Proteomes" id="UP001168990">
    <property type="component" value="Unassembled WGS sequence"/>
</dbReference>
<dbReference type="InterPro" id="IPR024079">
    <property type="entry name" value="MetalloPept_cat_dom_sf"/>
</dbReference>
<evidence type="ECO:0008006" key="3">
    <source>
        <dbReference type="Google" id="ProtNLM"/>
    </source>
</evidence>
<dbReference type="PANTHER" id="PTHR11905">
    <property type="entry name" value="ADAM A DISINTEGRIN AND METALLOPROTEASE DOMAIN"/>
    <property type="match status" value="1"/>
</dbReference>
<dbReference type="AlphaFoldDB" id="A0AA39C9K9"/>
<organism evidence="1 2">
    <name type="scientific">Microctonus aethiopoides</name>
    <dbReference type="NCBI Taxonomy" id="144406"/>
    <lineage>
        <taxon>Eukaryota</taxon>
        <taxon>Metazoa</taxon>
        <taxon>Ecdysozoa</taxon>
        <taxon>Arthropoda</taxon>
        <taxon>Hexapoda</taxon>
        <taxon>Insecta</taxon>
        <taxon>Pterygota</taxon>
        <taxon>Neoptera</taxon>
        <taxon>Endopterygota</taxon>
        <taxon>Hymenoptera</taxon>
        <taxon>Apocrita</taxon>
        <taxon>Ichneumonoidea</taxon>
        <taxon>Braconidae</taxon>
        <taxon>Euphorinae</taxon>
        <taxon>Microctonus</taxon>
    </lineage>
</organism>
<keyword evidence="2" id="KW-1185">Reference proteome</keyword>
<dbReference type="PANTHER" id="PTHR11905:SF249">
    <property type="entry name" value="SOL NARAE, ISOFORM C"/>
    <property type="match status" value="1"/>
</dbReference>
<proteinExistence type="predicted"/>
<accession>A0AA39C9K9</accession>
<dbReference type="Gene3D" id="3.40.390.10">
    <property type="entry name" value="Collagenase (Catalytic Domain)"/>
    <property type="match status" value="1"/>
</dbReference>
<sequence length="550" mass="63508">MPDVEFHVIIYGDNEFMESNEQINNESIVRSRRFLDGNTVMNFLKKILNEPAQLEQDVIQEEFCTEDERNSPKQINFNPKYGKKLTIKFLEDGKCKVIRLKKANHYLANEHLPVWITMKDASSEFHLMHNIMKQLGEFTMYRDHSTSSAVVYFHKIDQLDGVVNNRLYIRKLPGSKLYQVHKINGKYIFLEGYPFYPLDIDSMPNRIELDRMRRALDSETNSRKLDKTMPEVYPELLVAISYDTFNAIEKHSELPFAVATVSHILVVFNAVDMLYERVKSAQVKLNIAGIVIESFENQWGFEETLTVGEVIEHGKRVQYLLDAKNISSVISDYFVQKEKYFPRDSYDFIIYNTRNQLSFQLGNVQGIAWQSGFSYMYPAGQEYDRINLAIQDHVSYLHFAALAHELAHMMNVNHDTIKSSKEYAKYRGSIMLCSNQQCSLGFSWSNASEMIFTKYFKSPASCILRNYPRSLHPPKPRKSLTILAQCQCFGFTTYKKPKPGAECVEPMICLNDDDTDAISHVTELPKDGTPCDDPSSNKVCWNGFCVKSHD</sequence>
<comment type="caution">
    <text evidence="1">The sequence shown here is derived from an EMBL/GenBank/DDBJ whole genome shotgun (WGS) entry which is preliminary data.</text>
</comment>